<reference evidence="1" key="1">
    <citation type="submission" date="2020-10" db="EMBL/GenBank/DDBJ databases">
        <authorList>
            <person name="Abbas A."/>
            <person name="Razzaq R."/>
            <person name="Waqas M."/>
            <person name="Abbas N."/>
            <person name="Nielsen T.K."/>
            <person name="Hansen L.H."/>
            <person name="Hussain S."/>
            <person name="Shahid M."/>
        </authorList>
    </citation>
    <scope>NUCLEOTIDE SEQUENCE</scope>
    <source>
        <strain evidence="1">S14</strain>
    </source>
</reference>
<evidence type="ECO:0000313" key="1">
    <source>
        <dbReference type="EMBL" id="MDR4305451.1"/>
    </source>
</evidence>
<gene>
    <name evidence="1" type="ORF">IHQ68_02285</name>
</gene>
<accession>A0ABU1DBK9</accession>
<name>A0ABU1DBK9_9HYPH</name>
<sequence>MKHFTAYIDEAGDEGLGKLASGSIGGQSRWFVLGACIVNHDGDLKLPAWKDAIIARFPNKQRRDLHFRDLKHDQKVVVSQEIAKLPIGACVVMSHKATLIGTKYEAIYKRKGHLYNYLLRWMLERITFILERESLPEPACLKIVFSRRASTDYQKMKDYLYLIKNEREMFTPIRRIRWNVLNIEDIVVENHSKWAGLQIADCITSAYFSAVEPNIYGNYEPTYATLLKEKLLTTNGVSLNWGLTPVPSLGGCRADDRQYAFLQSHR</sequence>
<evidence type="ECO:0000313" key="2">
    <source>
        <dbReference type="Proteomes" id="UP001181622"/>
    </source>
</evidence>
<proteinExistence type="predicted"/>
<comment type="caution">
    <text evidence="1">The sequence shown here is derived from an EMBL/GenBank/DDBJ whole genome shotgun (WGS) entry which is preliminary data.</text>
</comment>
<dbReference type="RefSeq" id="WP_309388503.1">
    <property type="nucleotide sequence ID" value="NZ_JADBEO010000003.1"/>
</dbReference>
<protein>
    <submittedName>
        <fullName evidence="1">DUF3800 domain-containing protein</fullName>
    </submittedName>
</protein>
<organism evidence="1 2">
    <name type="scientific">Chelatococcus sambhunathii</name>
    <dbReference type="NCBI Taxonomy" id="363953"/>
    <lineage>
        <taxon>Bacteria</taxon>
        <taxon>Pseudomonadati</taxon>
        <taxon>Pseudomonadota</taxon>
        <taxon>Alphaproteobacteria</taxon>
        <taxon>Hyphomicrobiales</taxon>
        <taxon>Chelatococcaceae</taxon>
        <taxon>Chelatococcus</taxon>
    </lineage>
</organism>
<keyword evidence="2" id="KW-1185">Reference proteome</keyword>
<dbReference type="InterPro" id="IPR024524">
    <property type="entry name" value="DUF3800"/>
</dbReference>
<dbReference type="EMBL" id="JADBEO010000003">
    <property type="protein sequence ID" value="MDR4305451.1"/>
    <property type="molecule type" value="Genomic_DNA"/>
</dbReference>
<dbReference type="Pfam" id="PF12686">
    <property type="entry name" value="DUF3800"/>
    <property type="match status" value="1"/>
</dbReference>
<dbReference type="Proteomes" id="UP001181622">
    <property type="component" value="Unassembled WGS sequence"/>
</dbReference>